<dbReference type="SUPFAM" id="SSF52980">
    <property type="entry name" value="Restriction endonuclease-like"/>
    <property type="match status" value="1"/>
</dbReference>
<keyword evidence="2" id="KW-1185">Reference proteome</keyword>
<gene>
    <name evidence="1" type="ORF">AMOR_18210</name>
</gene>
<dbReference type="InterPro" id="IPR011335">
    <property type="entry name" value="Restrct_endonuc-II-like"/>
</dbReference>
<evidence type="ECO:0000313" key="1">
    <source>
        <dbReference type="EMBL" id="BDG02825.1"/>
    </source>
</evidence>
<proteinExistence type="predicted"/>
<evidence type="ECO:0008006" key="3">
    <source>
        <dbReference type="Google" id="ProtNLM"/>
    </source>
</evidence>
<organism evidence="1 2">
    <name type="scientific">Anaeromyxobacter oryzae</name>
    <dbReference type="NCBI Taxonomy" id="2918170"/>
    <lineage>
        <taxon>Bacteria</taxon>
        <taxon>Pseudomonadati</taxon>
        <taxon>Myxococcota</taxon>
        <taxon>Myxococcia</taxon>
        <taxon>Myxococcales</taxon>
        <taxon>Cystobacterineae</taxon>
        <taxon>Anaeromyxobacteraceae</taxon>
        <taxon>Anaeromyxobacter</taxon>
    </lineage>
</organism>
<dbReference type="Proteomes" id="UP001162891">
    <property type="component" value="Chromosome"/>
</dbReference>
<dbReference type="EMBL" id="AP025591">
    <property type="protein sequence ID" value="BDG02825.1"/>
    <property type="molecule type" value="Genomic_DNA"/>
</dbReference>
<accession>A0ABM7WTL6</accession>
<reference evidence="2" key="1">
    <citation type="journal article" date="2022" name="Int. J. Syst. Evol. Microbiol.">
        <title>Anaeromyxobacter oryzae sp. nov., Anaeromyxobacter diazotrophicus sp. nov. and Anaeromyxobacter paludicola sp. nov., isolated from paddy soils.</title>
        <authorList>
            <person name="Itoh H."/>
            <person name="Xu Z."/>
            <person name="Mise K."/>
            <person name="Masuda Y."/>
            <person name="Ushijima N."/>
            <person name="Hayakawa C."/>
            <person name="Shiratori Y."/>
            <person name="Senoo K."/>
        </authorList>
    </citation>
    <scope>NUCLEOTIDE SEQUENCE [LARGE SCALE GENOMIC DNA]</scope>
    <source>
        <strain evidence="2">Red232</strain>
    </source>
</reference>
<protein>
    <recommendedName>
        <fullName evidence="3">Very short patch repair endonuclease</fullName>
    </recommendedName>
</protein>
<name>A0ABM7WTL6_9BACT</name>
<sequence>MVSIKGGWAIQVNGCFWHRHAGCARATLPKRNRDLWTEKFAANVERDRRLARALRAEGFRLLVVWECQLDERPAHVAAKLRRFVANAA</sequence>
<evidence type="ECO:0000313" key="2">
    <source>
        <dbReference type="Proteomes" id="UP001162891"/>
    </source>
</evidence>
<dbReference type="Gene3D" id="3.40.960.10">
    <property type="entry name" value="VSR Endonuclease"/>
    <property type="match status" value="1"/>
</dbReference>